<protein>
    <submittedName>
        <fullName evidence="7">Alcohol dehydrogenase, iron-containing</fullName>
    </submittedName>
</protein>
<sequence>MIDFQGNTPMHSNDWHYPTSIRAGAGRVSELADACRVTGIKRPLLITDGFLGGTDMIASAVEDCRRQLGHCGLFDRVKGNPTGTNVAEGLKVYRDGDYDGVIAFGGGSALDAAKAVALMSGQSRPLWDFEDIGENHLRADPQGIAPVIALPTTAGTGSEVGRASVITDEQARVKRTILHLRMMPRIAILDATLTVDLPAQLTAATGADALTHCMESWCSPVWHPMAEALAVKGMQMIKQFLPRVVADGHDLEARQQMLVASSLGAAAFQRGLGGVHAIAQSLGALYDQHHGLLNAILLPYVLHANRSALLRHMEELAVYLRLPEPGFNGVMAWVLSLREQIGIPSTLAAIGIDDRDAEQVGRMAFADGCSHTNPIRHSAQEYAQIFRRAVQGH</sequence>
<comment type="caution">
    <text evidence="7">The sequence shown here is derived from an EMBL/GenBank/DDBJ whole genome shotgun (WGS) entry which is preliminary data.</text>
</comment>
<evidence type="ECO:0000313" key="8">
    <source>
        <dbReference type="Proteomes" id="UP000271468"/>
    </source>
</evidence>
<dbReference type="FunFam" id="3.40.50.1970:FF:000003">
    <property type="entry name" value="Alcohol dehydrogenase, iron-containing"/>
    <property type="match status" value="1"/>
</dbReference>
<dbReference type="GO" id="GO:0046872">
    <property type="term" value="F:metal ion binding"/>
    <property type="evidence" value="ECO:0007669"/>
    <property type="project" value="InterPro"/>
</dbReference>
<evidence type="ECO:0000256" key="2">
    <source>
        <dbReference type="ARBA" id="ARBA00007358"/>
    </source>
</evidence>
<proteinExistence type="inferred from homology"/>
<dbReference type="PANTHER" id="PTHR11496:SF102">
    <property type="entry name" value="ALCOHOL DEHYDROGENASE 4"/>
    <property type="match status" value="1"/>
</dbReference>
<dbReference type="InterPro" id="IPR056798">
    <property type="entry name" value="ADH_Fe_C"/>
</dbReference>
<dbReference type="PROSITE" id="PS00913">
    <property type="entry name" value="ADH_IRON_1"/>
    <property type="match status" value="1"/>
</dbReference>
<dbReference type="Pfam" id="PF25137">
    <property type="entry name" value="ADH_Fe_C"/>
    <property type="match status" value="1"/>
</dbReference>
<dbReference type="PANTHER" id="PTHR11496">
    <property type="entry name" value="ALCOHOL DEHYDROGENASE"/>
    <property type="match status" value="1"/>
</dbReference>
<dbReference type="AlphaFoldDB" id="A0A0P9LHI6"/>
<evidence type="ECO:0000259" key="6">
    <source>
        <dbReference type="Pfam" id="PF25137"/>
    </source>
</evidence>
<dbReference type="CDD" id="cd14861">
    <property type="entry name" value="Fe-ADH-like"/>
    <property type="match status" value="1"/>
</dbReference>
<evidence type="ECO:0000256" key="4">
    <source>
        <dbReference type="ARBA" id="ARBA00023027"/>
    </source>
</evidence>
<comment type="cofactor">
    <cofactor evidence="1">
        <name>Fe cation</name>
        <dbReference type="ChEBI" id="CHEBI:24875"/>
    </cofactor>
</comment>
<accession>A0A0P9LHI6</accession>
<dbReference type="InterPro" id="IPR001670">
    <property type="entry name" value="ADH_Fe/GldA"/>
</dbReference>
<evidence type="ECO:0000259" key="5">
    <source>
        <dbReference type="Pfam" id="PF00465"/>
    </source>
</evidence>
<evidence type="ECO:0000256" key="1">
    <source>
        <dbReference type="ARBA" id="ARBA00001962"/>
    </source>
</evidence>
<feature type="domain" description="Fe-containing alcohol dehydrogenase-like C-terminal" evidence="6">
    <location>
        <begin position="202"/>
        <end position="389"/>
    </location>
</feature>
<evidence type="ECO:0000313" key="7">
    <source>
        <dbReference type="EMBL" id="RMN09661.1"/>
    </source>
</evidence>
<dbReference type="GO" id="GO:0004022">
    <property type="term" value="F:alcohol dehydrogenase (NAD+) activity"/>
    <property type="evidence" value="ECO:0007669"/>
    <property type="project" value="TreeGrafter"/>
</dbReference>
<dbReference type="Pfam" id="PF00465">
    <property type="entry name" value="Fe-ADH"/>
    <property type="match status" value="1"/>
</dbReference>
<dbReference type="Gene3D" id="1.20.1090.10">
    <property type="entry name" value="Dehydroquinate synthase-like - alpha domain"/>
    <property type="match status" value="1"/>
</dbReference>
<evidence type="ECO:0000256" key="3">
    <source>
        <dbReference type="ARBA" id="ARBA00023002"/>
    </source>
</evidence>
<dbReference type="Proteomes" id="UP000271468">
    <property type="component" value="Unassembled WGS sequence"/>
</dbReference>
<keyword evidence="4" id="KW-0520">NAD</keyword>
<dbReference type="FunFam" id="1.20.1090.10:FF:000001">
    <property type="entry name" value="Aldehyde-alcohol dehydrogenase"/>
    <property type="match status" value="1"/>
</dbReference>
<feature type="domain" description="Alcohol dehydrogenase iron-type/glycerol dehydrogenase GldA" evidence="5">
    <location>
        <begin position="18"/>
        <end position="190"/>
    </location>
</feature>
<dbReference type="InterPro" id="IPR018211">
    <property type="entry name" value="ADH_Fe_CS"/>
</dbReference>
<reference evidence="7 8" key="1">
    <citation type="submission" date="2018-08" db="EMBL/GenBank/DDBJ databases">
        <title>Recombination of ecologically and evolutionarily significant loci maintains genetic cohesion in the Pseudomonas syringae species complex.</title>
        <authorList>
            <person name="Dillon M."/>
            <person name="Thakur S."/>
            <person name="Almeida R.N.D."/>
            <person name="Weir B.S."/>
            <person name="Guttman D.S."/>
        </authorList>
    </citation>
    <scope>NUCLEOTIDE SEQUENCE [LARGE SCALE GENOMIC DNA]</scope>
    <source>
        <strain evidence="7 8">ICMP 12341</strain>
    </source>
</reference>
<comment type="similarity">
    <text evidence="2">Belongs to the iron-containing alcohol dehydrogenase family.</text>
</comment>
<organism evidence="7 8">
    <name type="scientific">Pseudomonas syringae pv. coriandricola</name>
    <dbReference type="NCBI Taxonomy" id="264453"/>
    <lineage>
        <taxon>Bacteria</taxon>
        <taxon>Pseudomonadati</taxon>
        <taxon>Pseudomonadota</taxon>
        <taxon>Gammaproteobacteria</taxon>
        <taxon>Pseudomonadales</taxon>
        <taxon>Pseudomonadaceae</taxon>
        <taxon>Pseudomonas</taxon>
    </lineage>
</organism>
<keyword evidence="3" id="KW-0560">Oxidoreductase</keyword>
<gene>
    <name evidence="7" type="ORF">ALQ65_03582</name>
</gene>
<dbReference type="EMBL" id="RBOV01000282">
    <property type="protein sequence ID" value="RMN09661.1"/>
    <property type="molecule type" value="Genomic_DNA"/>
</dbReference>
<dbReference type="SUPFAM" id="SSF56796">
    <property type="entry name" value="Dehydroquinate synthase-like"/>
    <property type="match status" value="1"/>
</dbReference>
<dbReference type="InterPro" id="IPR039697">
    <property type="entry name" value="Alcohol_dehydrogenase_Fe"/>
</dbReference>
<dbReference type="Gene3D" id="3.40.50.1970">
    <property type="match status" value="1"/>
</dbReference>
<name>A0A0P9LHI6_9PSED</name>